<accession>A0ABZ2LL78</accession>
<name>A0ABZ2LL78_9BACT</name>
<dbReference type="SUPFAM" id="SSF56112">
    <property type="entry name" value="Protein kinase-like (PK-like)"/>
    <property type="match status" value="1"/>
</dbReference>
<keyword evidence="2" id="KW-0808">Transferase</keyword>
<keyword evidence="8" id="KW-0723">Serine/threonine-protein kinase</keyword>
<dbReference type="InterPro" id="IPR050660">
    <property type="entry name" value="NEK_Ser/Thr_kinase"/>
</dbReference>
<keyword evidence="9" id="KW-1185">Reference proteome</keyword>
<evidence type="ECO:0000259" key="7">
    <source>
        <dbReference type="PROSITE" id="PS50011"/>
    </source>
</evidence>
<dbReference type="Proteomes" id="UP001370348">
    <property type="component" value="Chromosome"/>
</dbReference>
<keyword evidence="5" id="KW-0067">ATP-binding</keyword>
<evidence type="ECO:0000256" key="3">
    <source>
        <dbReference type="ARBA" id="ARBA00022741"/>
    </source>
</evidence>
<evidence type="ECO:0000313" key="9">
    <source>
        <dbReference type="Proteomes" id="UP001370348"/>
    </source>
</evidence>
<keyword evidence="4 8" id="KW-0418">Kinase</keyword>
<dbReference type="Gene3D" id="3.30.200.20">
    <property type="entry name" value="Phosphorylase Kinase, domain 1"/>
    <property type="match status" value="1"/>
</dbReference>
<dbReference type="GO" id="GO:0004674">
    <property type="term" value="F:protein serine/threonine kinase activity"/>
    <property type="evidence" value="ECO:0007669"/>
    <property type="project" value="UniProtKB-KW"/>
</dbReference>
<dbReference type="Pfam" id="PF00069">
    <property type="entry name" value="Pkinase"/>
    <property type="match status" value="1"/>
</dbReference>
<dbReference type="RefSeq" id="WP_394821298.1">
    <property type="nucleotide sequence ID" value="NZ_CP089984.1"/>
</dbReference>
<dbReference type="InterPro" id="IPR008271">
    <property type="entry name" value="Ser/Thr_kinase_AS"/>
</dbReference>
<evidence type="ECO:0000256" key="1">
    <source>
        <dbReference type="ARBA" id="ARBA00012513"/>
    </source>
</evidence>
<dbReference type="Gene3D" id="1.10.510.10">
    <property type="entry name" value="Transferase(Phosphotransferase) domain 1"/>
    <property type="match status" value="1"/>
</dbReference>
<dbReference type="PROSITE" id="PS00108">
    <property type="entry name" value="PROTEIN_KINASE_ST"/>
    <property type="match status" value="1"/>
</dbReference>
<dbReference type="SMART" id="SM00220">
    <property type="entry name" value="S_TKc"/>
    <property type="match status" value="1"/>
</dbReference>
<evidence type="ECO:0000256" key="5">
    <source>
        <dbReference type="ARBA" id="ARBA00022840"/>
    </source>
</evidence>
<proteinExistence type="predicted"/>
<organism evidence="8 9">
    <name type="scientific">Pendulispora albinea</name>
    <dbReference type="NCBI Taxonomy" id="2741071"/>
    <lineage>
        <taxon>Bacteria</taxon>
        <taxon>Pseudomonadati</taxon>
        <taxon>Myxococcota</taxon>
        <taxon>Myxococcia</taxon>
        <taxon>Myxococcales</taxon>
        <taxon>Sorangiineae</taxon>
        <taxon>Pendulisporaceae</taxon>
        <taxon>Pendulispora</taxon>
    </lineage>
</organism>
<dbReference type="EMBL" id="CP089984">
    <property type="protein sequence ID" value="WXB11677.1"/>
    <property type="molecule type" value="Genomic_DNA"/>
</dbReference>
<dbReference type="PROSITE" id="PS50011">
    <property type="entry name" value="PROTEIN_KINASE_DOM"/>
    <property type="match status" value="1"/>
</dbReference>
<evidence type="ECO:0000313" key="8">
    <source>
        <dbReference type="EMBL" id="WXB11677.1"/>
    </source>
</evidence>
<dbReference type="CDD" id="cd14014">
    <property type="entry name" value="STKc_PknB_like"/>
    <property type="match status" value="1"/>
</dbReference>
<keyword evidence="3" id="KW-0547">Nucleotide-binding</keyword>
<dbReference type="PANTHER" id="PTHR43671:SF13">
    <property type="entry name" value="SERINE_THREONINE-PROTEIN KINASE NEK2"/>
    <property type="match status" value="1"/>
</dbReference>
<feature type="region of interest" description="Disordered" evidence="6">
    <location>
        <begin position="319"/>
        <end position="338"/>
    </location>
</feature>
<evidence type="ECO:0000256" key="6">
    <source>
        <dbReference type="SAM" id="MobiDB-lite"/>
    </source>
</evidence>
<sequence length="358" mass="39631">MTTRELLEFPFAPGTVIDGRLVVKEGVEVGGMGHVFCVWDREGERDCCLKTILPGLHPRFCPALDLCELMRRERVTAATLAVDNDFVPRIFQGGTIWVSAEVQGKWHELDLPYYSMERLQGTTFERIIRLQRQQRELLPWRTVVDLSLLCARAVQAVHRRGFIHRDIKPSNIFLHQREDGSRLVKLIDCGISARAGDKLLLGTGTARFGSPESFVPGNAANEAGDNYALALVVYELALWRGPFVAADLRGYACAHQFIAPAGIRQTPTAESAASRFRPDAPPELEDILLRALSKSPADRPSTDAILDALEGIRERLTREGVPPNAHHDRPPGHLALQPGETAIPHAWRRVSASLPAAP</sequence>
<reference evidence="8 9" key="1">
    <citation type="submission" date="2021-12" db="EMBL/GenBank/DDBJ databases">
        <title>Discovery of the Pendulisporaceae a myxobacterial family with distinct sporulation behavior and unique specialized metabolism.</title>
        <authorList>
            <person name="Garcia R."/>
            <person name="Popoff A."/>
            <person name="Bader C.D."/>
            <person name="Loehr J."/>
            <person name="Walesch S."/>
            <person name="Walt C."/>
            <person name="Boldt J."/>
            <person name="Bunk B."/>
            <person name="Haeckl F.J.F.P.J."/>
            <person name="Gunesch A.P."/>
            <person name="Birkelbach J."/>
            <person name="Nuebel U."/>
            <person name="Pietschmann T."/>
            <person name="Bach T."/>
            <person name="Mueller R."/>
        </authorList>
    </citation>
    <scope>NUCLEOTIDE SEQUENCE [LARGE SCALE GENOMIC DNA]</scope>
    <source>
        <strain evidence="8 9">MSr11954</strain>
    </source>
</reference>
<feature type="domain" description="Protein kinase" evidence="7">
    <location>
        <begin position="21"/>
        <end position="316"/>
    </location>
</feature>
<evidence type="ECO:0000256" key="2">
    <source>
        <dbReference type="ARBA" id="ARBA00022679"/>
    </source>
</evidence>
<dbReference type="InterPro" id="IPR011009">
    <property type="entry name" value="Kinase-like_dom_sf"/>
</dbReference>
<dbReference type="EC" id="2.7.11.1" evidence="1"/>
<protein>
    <recommendedName>
        <fullName evidence="1">non-specific serine/threonine protein kinase</fullName>
        <ecNumber evidence="1">2.7.11.1</ecNumber>
    </recommendedName>
</protein>
<dbReference type="InterPro" id="IPR000719">
    <property type="entry name" value="Prot_kinase_dom"/>
</dbReference>
<gene>
    <name evidence="8" type="ORF">LZC94_27935</name>
</gene>
<dbReference type="PANTHER" id="PTHR43671">
    <property type="entry name" value="SERINE/THREONINE-PROTEIN KINASE NEK"/>
    <property type="match status" value="1"/>
</dbReference>
<evidence type="ECO:0000256" key="4">
    <source>
        <dbReference type="ARBA" id="ARBA00022777"/>
    </source>
</evidence>